<comment type="subcellular location">
    <subcellularLocation>
        <location evidence="6">Cytoplasm</location>
    </subcellularLocation>
</comment>
<dbReference type="Pfam" id="PF20143">
    <property type="entry name" value="NAD_kinase_C"/>
    <property type="match status" value="1"/>
</dbReference>
<feature type="binding site" evidence="6">
    <location>
        <position position="152"/>
    </location>
    <ligand>
        <name>NAD(+)</name>
        <dbReference type="ChEBI" id="CHEBI:57540"/>
    </ligand>
</feature>
<dbReference type="SUPFAM" id="SSF111331">
    <property type="entry name" value="NAD kinase/diacylglycerol kinase-like"/>
    <property type="match status" value="1"/>
</dbReference>
<keyword evidence="2 6" id="KW-0418">Kinase</keyword>
<comment type="cofactor">
    <cofactor evidence="6">
        <name>a divalent metal cation</name>
        <dbReference type="ChEBI" id="CHEBI:60240"/>
    </cofactor>
</comment>
<proteinExistence type="inferred from homology"/>
<dbReference type="HOGENOM" id="CLU_008831_0_3_0"/>
<dbReference type="GO" id="GO:0046872">
    <property type="term" value="F:metal ion binding"/>
    <property type="evidence" value="ECO:0007669"/>
    <property type="project" value="UniProtKB-UniRule"/>
</dbReference>
<dbReference type="PANTHER" id="PTHR20275">
    <property type="entry name" value="NAD KINASE"/>
    <property type="match status" value="1"/>
</dbReference>
<comment type="function">
    <text evidence="6">Involved in the regulation of the intracellular balance of NAD and NADP, and is a key enzyme in the biosynthesis of NADP. Catalyzes specifically the phosphorylation on 2'-hydroxyl of the adenosine moiety of NAD to yield NADP.</text>
</comment>
<evidence type="ECO:0000256" key="1">
    <source>
        <dbReference type="ARBA" id="ARBA00022679"/>
    </source>
</evidence>
<dbReference type="Pfam" id="PF01513">
    <property type="entry name" value="NAD_kinase"/>
    <property type="match status" value="1"/>
</dbReference>
<evidence type="ECO:0000256" key="3">
    <source>
        <dbReference type="ARBA" id="ARBA00022857"/>
    </source>
</evidence>
<keyword evidence="1 6" id="KW-0808">Transferase</keyword>
<dbReference type="HAMAP" id="MF_00361">
    <property type="entry name" value="NAD_kinase"/>
    <property type="match status" value="1"/>
</dbReference>
<keyword evidence="6" id="KW-0963">Cytoplasm</keyword>
<name>A0A0M1VVH6_FUSVC</name>
<feature type="binding site" evidence="6">
    <location>
        <begin position="121"/>
        <end position="122"/>
    </location>
    <ligand>
        <name>NAD(+)</name>
        <dbReference type="ChEBI" id="CHEBI:57540"/>
    </ligand>
</feature>
<protein>
    <recommendedName>
        <fullName evidence="6">NAD kinase</fullName>
        <ecNumber evidence="6">2.7.1.23</ecNumber>
    </recommendedName>
    <alternativeName>
        <fullName evidence="6">ATP-dependent NAD kinase</fullName>
    </alternativeName>
</protein>
<dbReference type="InterPro" id="IPR017438">
    <property type="entry name" value="ATP-NAD_kinase_N"/>
</dbReference>
<sequence length="267" mass="30266">MIKLSVIYNKDKEDAIKIYKELLKYLKAKKKFEILDDKNLSQAEYMVVIGGDGTLLRSFKNIKNKEVKIIAINSGTLGYLTEIRKDGYKKIFENILKGKINIEERYFFTVKIGKKEYNALNEVFLTKDNIKRNIVSSEIYVDDKFLGKFKGDGVIIATPTGSTAYSLSAGGPIVTPELKLFLITPIAPHNLNTRPIILSGNVKIILTLAAPSEFGIVNVDGHTHNKINLKDEVEISYSEESLKIVLPDERNYYNVLREKLKWGENLC</sequence>
<dbReference type="Proteomes" id="UP000004925">
    <property type="component" value="Unassembled WGS sequence"/>
</dbReference>
<dbReference type="InterPro" id="IPR017437">
    <property type="entry name" value="ATP-NAD_kinase_PpnK-typ_C"/>
</dbReference>
<dbReference type="GO" id="GO:0019674">
    <property type="term" value="P:NAD+ metabolic process"/>
    <property type="evidence" value="ECO:0007669"/>
    <property type="project" value="InterPro"/>
</dbReference>
<dbReference type="Gene3D" id="3.40.50.10330">
    <property type="entry name" value="Probable inorganic polyphosphate/atp-NAD kinase, domain 1"/>
    <property type="match status" value="1"/>
</dbReference>
<dbReference type="PANTHER" id="PTHR20275:SF0">
    <property type="entry name" value="NAD KINASE"/>
    <property type="match status" value="1"/>
</dbReference>
<dbReference type="Gene3D" id="2.60.200.30">
    <property type="entry name" value="Probable inorganic polyphosphate/atp-NAD kinase, domain 2"/>
    <property type="match status" value="1"/>
</dbReference>
<reference evidence="7 8" key="1">
    <citation type="submission" date="2011-10" db="EMBL/GenBank/DDBJ databases">
        <title>The Genome Sequence of Fusobacterium sp. 4_1_13.</title>
        <authorList>
            <consortium name="The Broad Institute Genome Sequencing Platform"/>
            <person name="Earl A."/>
            <person name="Ward D."/>
            <person name="Feldgarden M."/>
            <person name="Gevers D."/>
            <person name="Strauss J."/>
            <person name="Ambrose C."/>
            <person name="Allen-Vercoe E."/>
            <person name="Young S.K."/>
            <person name="Zeng Q."/>
            <person name="Gargeya S."/>
            <person name="Fitzgerald M."/>
            <person name="Haas B."/>
            <person name="Abouelleil A."/>
            <person name="Alvarado L."/>
            <person name="Arachchi H.M."/>
            <person name="Berlin A."/>
            <person name="Brown A."/>
            <person name="Chapman S.B."/>
            <person name="Chen Z."/>
            <person name="Dunbar C."/>
            <person name="Freedman E."/>
            <person name="Gearin G."/>
            <person name="Goldberg J."/>
            <person name="Griggs A."/>
            <person name="Gujja S."/>
            <person name="Heiman D."/>
            <person name="Howarth C."/>
            <person name="Larson L."/>
            <person name="Lui A."/>
            <person name="MacDonald P.J."/>
            <person name="Montmayeur A."/>
            <person name="Murphy C."/>
            <person name="Neiman D."/>
            <person name="Pearson M."/>
            <person name="Priest M."/>
            <person name="Roberts A."/>
            <person name="Saif S."/>
            <person name="Shea T."/>
            <person name="Shenoy N."/>
            <person name="Sisk P."/>
            <person name="Stolte C."/>
            <person name="Sykes S."/>
            <person name="Wortman J."/>
            <person name="Nusbaum C."/>
            <person name="Birren B."/>
        </authorList>
    </citation>
    <scope>NUCLEOTIDE SEQUENCE [LARGE SCALE GENOMIC DNA]</scope>
    <source>
        <strain evidence="7 8">4_1_13</strain>
    </source>
</reference>
<dbReference type="eggNOG" id="COG0061">
    <property type="taxonomic scope" value="Bacteria"/>
</dbReference>
<dbReference type="GO" id="GO:0005524">
    <property type="term" value="F:ATP binding"/>
    <property type="evidence" value="ECO:0007669"/>
    <property type="project" value="UniProtKB-KW"/>
</dbReference>
<dbReference type="RefSeq" id="WP_008803066.1">
    <property type="nucleotide sequence ID" value="NZ_KQ235737.1"/>
</dbReference>
<gene>
    <name evidence="6" type="primary">nadK</name>
    <name evidence="7" type="ORF">FSCG_01091</name>
</gene>
<dbReference type="GO" id="GO:0005737">
    <property type="term" value="C:cytoplasm"/>
    <property type="evidence" value="ECO:0007669"/>
    <property type="project" value="UniProtKB-SubCell"/>
</dbReference>
<feature type="binding site" evidence="6">
    <location>
        <position position="187"/>
    </location>
    <ligand>
        <name>NAD(+)</name>
        <dbReference type="ChEBI" id="CHEBI:57540"/>
    </ligand>
</feature>
<feature type="active site" description="Proton acceptor" evidence="6">
    <location>
        <position position="52"/>
    </location>
</feature>
<dbReference type="EMBL" id="ACDE02000019">
    <property type="protein sequence ID" value="EEO40378.1"/>
    <property type="molecule type" value="Genomic_DNA"/>
</dbReference>
<evidence type="ECO:0000313" key="8">
    <source>
        <dbReference type="Proteomes" id="UP000004925"/>
    </source>
</evidence>
<evidence type="ECO:0000256" key="5">
    <source>
        <dbReference type="ARBA" id="ARBA00047925"/>
    </source>
</evidence>
<dbReference type="GO" id="GO:0003951">
    <property type="term" value="F:NAD+ kinase activity"/>
    <property type="evidence" value="ECO:0007669"/>
    <property type="project" value="UniProtKB-UniRule"/>
</dbReference>
<organism evidence="7 8">
    <name type="scientific">Fusobacterium vincentii 4_1_13</name>
    <dbReference type="NCBI Taxonomy" id="469606"/>
    <lineage>
        <taxon>Bacteria</taxon>
        <taxon>Fusobacteriati</taxon>
        <taxon>Fusobacteriota</taxon>
        <taxon>Fusobacteriia</taxon>
        <taxon>Fusobacteriales</taxon>
        <taxon>Fusobacteriaceae</taxon>
        <taxon>Fusobacterium</taxon>
    </lineage>
</organism>
<comment type="similarity">
    <text evidence="6">Belongs to the NAD kinase family.</text>
</comment>
<evidence type="ECO:0000313" key="7">
    <source>
        <dbReference type="EMBL" id="EEO40378.1"/>
    </source>
</evidence>
<keyword evidence="3 6" id="KW-0521">NADP</keyword>
<dbReference type="InterPro" id="IPR002504">
    <property type="entry name" value="NADK"/>
</dbReference>
<dbReference type="GO" id="GO:0006741">
    <property type="term" value="P:NADP+ biosynthetic process"/>
    <property type="evidence" value="ECO:0007669"/>
    <property type="project" value="UniProtKB-UniRule"/>
</dbReference>
<dbReference type="EC" id="2.7.1.23" evidence="6"/>
<dbReference type="GO" id="GO:0051287">
    <property type="term" value="F:NAD binding"/>
    <property type="evidence" value="ECO:0007669"/>
    <property type="project" value="UniProtKB-ARBA"/>
</dbReference>
<comment type="caution">
    <text evidence="6">Lacks conserved residue(s) required for the propagation of feature annotation.</text>
</comment>
<feature type="binding site" evidence="6">
    <location>
        <begin position="163"/>
        <end position="168"/>
    </location>
    <ligand>
        <name>NAD(+)</name>
        <dbReference type="ChEBI" id="CHEBI:57540"/>
    </ligand>
</feature>
<dbReference type="AlphaFoldDB" id="A0A0M1VVH6"/>
<evidence type="ECO:0000256" key="2">
    <source>
        <dbReference type="ARBA" id="ARBA00022777"/>
    </source>
</evidence>
<comment type="caution">
    <text evidence="7">The sequence shown here is derived from an EMBL/GenBank/DDBJ whole genome shotgun (WGS) entry which is preliminary data.</text>
</comment>
<keyword evidence="6" id="KW-0547">Nucleotide-binding</keyword>
<feature type="binding site" evidence="6">
    <location>
        <begin position="52"/>
        <end position="53"/>
    </location>
    <ligand>
        <name>NAD(+)</name>
        <dbReference type="ChEBI" id="CHEBI:57540"/>
    </ligand>
</feature>
<evidence type="ECO:0000256" key="6">
    <source>
        <dbReference type="HAMAP-Rule" id="MF_00361"/>
    </source>
</evidence>
<keyword evidence="4 6" id="KW-0520">NAD</keyword>
<keyword evidence="6" id="KW-0067">ATP-binding</keyword>
<feature type="binding site" evidence="6">
    <location>
        <position position="150"/>
    </location>
    <ligand>
        <name>NAD(+)</name>
        <dbReference type="ChEBI" id="CHEBI:57540"/>
    </ligand>
</feature>
<dbReference type="InterPro" id="IPR016064">
    <property type="entry name" value="NAD/diacylglycerol_kinase_sf"/>
</dbReference>
<evidence type="ECO:0000256" key="4">
    <source>
        <dbReference type="ARBA" id="ARBA00023027"/>
    </source>
</evidence>
<comment type="catalytic activity">
    <reaction evidence="5 6">
        <text>NAD(+) + ATP = ADP + NADP(+) + H(+)</text>
        <dbReference type="Rhea" id="RHEA:18629"/>
        <dbReference type="ChEBI" id="CHEBI:15378"/>
        <dbReference type="ChEBI" id="CHEBI:30616"/>
        <dbReference type="ChEBI" id="CHEBI:57540"/>
        <dbReference type="ChEBI" id="CHEBI:58349"/>
        <dbReference type="ChEBI" id="CHEBI:456216"/>
        <dbReference type="EC" id="2.7.1.23"/>
    </reaction>
</comment>
<accession>A0A0M1VVH6</accession>
<feature type="binding site" evidence="6">
    <location>
        <position position="57"/>
    </location>
    <ligand>
        <name>NAD(+)</name>
        <dbReference type="ChEBI" id="CHEBI:57540"/>
    </ligand>
</feature>